<accession>A0ABY8JMG6</accession>
<dbReference type="InterPro" id="IPR011049">
    <property type="entry name" value="Serralysin-like_metalloprot_C"/>
</dbReference>
<proteinExistence type="predicted"/>
<gene>
    <name evidence="1" type="ORF">QA636_15790</name>
</gene>
<dbReference type="Gene3D" id="2.150.10.10">
    <property type="entry name" value="Serralysin-like metalloprotease, C-terminal"/>
    <property type="match status" value="1"/>
</dbReference>
<protein>
    <submittedName>
        <fullName evidence="1">Uncharacterized protein</fullName>
    </submittedName>
</protein>
<dbReference type="Proteomes" id="UP001221546">
    <property type="component" value="Chromosome"/>
</dbReference>
<dbReference type="RefSeq" id="WP_141343210.1">
    <property type="nucleotide sequence ID" value="NZ_CP121646.1"/>
</dbReference>
<evidence type="ECO:0000313" key="1">
    <source>
        <dbReference type="EMBL" id="WFU66862.1"/>
    </source>
</evidence>
<sequence length="515" mass="56868">MAYFTTSVLDEVRDDPSSVVDLYGTTGAAFIAALDMPGLTADAYMAAFCTVLAYDLVPYGDEPAGVFDVETLANAPSLACDRYVTLAWELVSLLGVPDGYGTAVGWDGGAVGNHAQWLYDDGQTQLLLDPTIGLIVNDATFDGLINGVHYTDIASFYSRDDITLFNTQVISAVERGSYEVWDTIYYVPGLTEWQTNYFAHVGVTVDLGNDAQIITGYVGDDTIDAGAGDDWVFGGKGSDDLDGDTGIDHAVYRGDRLDYSISFGGAGSATIAGADGTDVLHNFEMLQFDDQQVALPVDRSVQTDSADNFAWNTIVTDTDYQGKQLSVSYHNDDGSSWVYQYDTLDQFTWDRIQIISDTQSNVIKQLYDQNDGSHVSYQYDPNDTAAWSRITSYLTSDYSKQTKAIYDQDDGSHVMYTYDVNNTGAWKSVESYFTADWQAIKHLYNEDDGSHVLYQYDVNNAYSWDMLQTNYDSTFHRTRDILTNDSGTHSILVYDQGGTQLMSVANYDAGWNLMA</sequence>
<name>A0ABY8JMG6_9BRAD</name>
<dbReference type="InterPro" id="IPR001343">
    <property type="entry name" value="Hemolysn_Ca-bd"/>
</dbReference>
<reference evidence="1 2" key="1">
    <citation type="submission" date="2023-04" db="EMBL/GenBank/DDBJ databases">
        <title>Australian commercial rhizobial inoculants.</title>
        <authorList>
            <person name="Kohlmeier M.G."/>
            <person name="O'Hara G.W."/>
            <person name="Colombi E."/>
            <person name="Ramsay J.P."/>
            <person name="Terpolilli J."/>
        </authorList>
    </citation>
    <scope>NUCLEOTIDE SEQUENCE [LARGE SCALE GENOMIC DNA]</scope>
    <source>
        <strain evidence="1 2">CB627</strain>
    </source>
</reference>
<dbReference type="Pfam" id="PF00353">
    <property type="entry name" value="HemolysinCabind"/>
    <property type="match status" value="1"/>
</dbReference>
<evidence type="ECO:0000313" key="2">
    <source>
        <dbReference type="Proteomes" id="UP001221546"/>
    </source>
</evidence>
<keyword evidence="2" id="KW-1185">Reference proteome</keyword>
<organism evidence="1 2">
    <name type="scientific">Bradyrhizobium brasilense</name>
    <dbReference type="NCBI Taxonomy" id="1419277"/>
    <lineage>
        <taxon>Bacteria</taxon>
        <taxon>Pseudomonadati</taxon>
        <taxon>Pseudomonadota</taxon>
        <taxon>Alphaproteobacteria</taxon>
        <taxon>Hyphomicrobiales</taxon>
        <taxon>Nitrobacteraceae</taxon>
        <taxon>Bradyrhizobium</taxon>
    </lineage>
</organism>
<dbReference type="EMBL" id="CP121646">
    <property type="protein sequence ID" value="WFU66862.1"/>
    <property type="molecule type" value="Genomic_DNA"/>
</dbReference>
<dbReference type="SUPFAM" id="SSF51120">
    <property type="entry name" value="beta-Roll"/>
    <property type="match status" value="1"/>
</dbReference>